<name>A8LJG8_DINSH</name>
<gene>
    <name evidence="2" type="ordered locus">Dshi_1448</name>
</gene>
<dbReference type="AlphaFoldDB" id="A8LJG8"/>
<dbReference type="Proteomes" id="UP000006833">
    <property type="component" value="Chromosome"/>
</dbReference>
<sequence length="74" mass="8435">MALSETPNRPCAEVDQIAHRQLQEVEARIAWLEVPRAELKRMLQECGRDTVAACCVLELLCDHCACRARRDARD</sequence>
<keyword evidence="3" id="KW-1185">Reference proteome</keyword>
<dbReference type="eggNOG" id="COG0789">
    <property type="taxonomic scope" value="Bacteria"/>
</dbReference>
<dbReference type="KEGG" id="dsh:Dshi_1448"/>
<reference evidence="3" key="1">
    <citation type="journal article" date="2010" name="ISME J.">
        <title>The complete genome sequence of the algal symbiont Dinoroseobacter shibae: a hitchhiker's guide to life in the sea.</title>
        <authorList>
            <person name="Wagner-Dobler I."/>
            <person name="Ballhausen B."/>
            <person name="Berger M."/>
            <person name="Brinkhoff T."/>
            <person name="Buchholz I."/>
            <person name="Bunk B."/>
            <person name="Cypionka H."/>
            <person name="Daniel R."/>
            <person name="Drepper T."/>
            <person name="Gerdts G."/>
            <person name="Hahnke S."/>
            <person name="Han C."/>
            <person name="Jahn D."/>
            <person name="Kalhoefer D."/>
            <person name="Kiss H."/>
            <person name="Klenk H.P."/>
            <person name="Kyrpides N."/>
            <person name="Liebl W."/>
            <person name="Liesegang H."/>
            <person name="Meincke L."/>
            <person name="Pati A."/>
            <person name="Petersen J."/>
            <person name="Piekarski T."/>
            <person name="Pommerenke C."/>
            <person name="Pradella S."/>
            <person name="Pukall R."/>
            <person name="Rabus R."/>
            <person name="Stackebrandt E."/>
            <person name="Thole S."/>
            <person name="Thompson L."/>
            <person name="Tielen P."/>
            <person name="Tomasch J."/>
            <person name="von Jan M."/>
            <person name="Wanphrut N."/>
            <person name="Wichels A."/>
            <person name="Zech H."/>
            <person name="Simon M."/>
        </authorList>
    </citation>
    <scope>NUCLEOTIDE SEQUENCE [LARGE SCALE GENOMIC DNA]</scope>
    <source>
        <strain evidence="3">DSM 16493 / NCIMB 14021 / DFL 12</strain>
    </source>
</reference>
<feature type="domain" description="Transcription regulator MerR DNA binding" evidence="1">
    <location>
        <begin position="2"/>
        <end position="41"/>
    </location>
</feature>
<dbReference type="InterPro" id="IPR015358">
    <property type="entry name" value="Tscrpt_reg_MerR_DNA-bd"/>
</dbReference>
<proteinExistence type="predicted"/>
<dbReference type="STRING" id="398580.Dshi_1448"/>
<evidence type="ECO:0000259" key="1">
    <source>
        <dbReference type="Pfam" id="PF09278"/>
    </source>
</evidence>
<evidence type="ECO:0000313" key="3">
    <source>
        <dbReference type="Proteomes" id="UP000006833"/>
    </source>
</evidence>
<dbReference type="Pfam" id="PF09278">
    <property type="entry name" value="MerR-DNA-bind"/>
    <property type="match status" value="1"/>
</dbReference>
<dbReference type="HOGENOM" id="CLU_2681829_0_0_5"/>
<accession>A8LJG8</accession>
<dbReference type="InterPro" id="IPR009061">
    <property type="entry name" value="DNA-bd_dom_put_sf"/>
</dbReference>
<evidence type="ECO:0000313" key="2">
    <source>
        <dbReference type="EMBL" id="ABV93190.1"/>
    </source>
</evidence>
<protein>
    <submittedName>
        <fullName evidence="2">HTH-type transcriptional regulator ZntR</fullName>
    </submittedName>
</protein>
<dbReference type="Gene3D" id="1.10.1660.10">
    <property type="match status" value="1"/>
</dbReference>
<organism evidence="2 3">
    <name type="scientific">Dinoroseobacter shibae (strain DSM 16493 / NCIMB 14021 / DFL 12)</name>
    <dbReference type="NCBI Taxonomy" id="398580"/>
    <lineage>
        <taxon>Bacteria</taxon>
        <taxon>Pseudomonadati</taxon>
        <taxon>Pseudomonadota</taxon>
        <taxon>Alphaproteobacteria</taxon>
        <taxon>Rhodobacterales</taxon>
        <taxon>Roseobacteraceae</taxon>
        <taxon>Dinoroseobacter</taxon>
    </lineage>
</organism>
<dbReference type="EMBL" id="CP000830">
    <property type="protein sequence ID" value="ABV93190.1"/>
    <property type="molecule type" value="Genomic_DNA"/>
</dbReference>
<dbReference type="SUPFAM" id="SSF46955">
    <property type="entry name" value="Putative DNA-binding domain"/>
    <property type="match status" value="1"/>
</dbReference>